<dbReference type="AlphaFoldDB" id="A0A7V4KD94"/>
<dbReference type="SUPFAM" id="SSF53335">
    <property type="entry name" value="S-adenosyl-L-methionine-dependent methyltransferases"/>
    <property type="match status" value="1"/>
</dbReference>
<keyword evidence="2 5" id="KW-0808">Transferase</keyword>
<dbReference type="InterPro" id="IPR013216">
    <property type="entry name" value="Methyltransf_11"/>
</dbReference>
<dbReference type="GO" id="GO:0032259">
    <property type="term" value="P:methylation"/>
    <property type="evidence" value="ECO:0007669"/>
    <property type="project" value="UniProtKB-KW"/>
</dbReference>
<dbReference type="PANTHER" id="PTHR43464:SF19">
    <property type="entry name" value="UBIQUINONE BIOSYNTHESIS O-METHYLTRANSFERASE, MITOCHONDRIAL"/>
    <property type="match status" value="1"/>
</dbReference>
<protein>
    <submittedName>
        <fullName evidence="5">Class I SAM-dependent methyltransferase</fullName>
    </submittedName>
</protein>
<gene>
    <name evidence="5" type="ORF">ENT78_06030</name>
</gene>
<dbReference type="CDD" id="cd02440">
    <property type="entry name" value="AdoMet_MTases"/>
    <property type="match status" value="1"/>
</dbReference>
<organism evidence="5">
    <name type="scientific">Fervidobacterium pennivorans</name>
    <dbReference type="NCBI Taxonomy" id="93466"/>
    <lineage>
        <taxon>Bacteria</taxon>
        <taxon>Thermotogati</taxon>
        <taxon>Thermotogota</taxon>
        <taxon>Thermotogae</taxon>
        <taxon>Thermotogales</taxon>
        <taxon>Fervidobacteriaceae</taxon>
        <taxon>Fervidobacterium</taxon>
    </lineage>
</organism>
<dbReference type="GO" id="GO:0008757">
    <property type="term" value="F:S-adenosylmethionine-dependent methyltransferase activity"/>
    <property type="evidence" value="ECO:0007669"/>
    <property type="project" value="InterPro"/>
</dbReference>
<evidence type="ECO:0000256" key="2">
    <source>
        <dbReference type="ARBA" id="ARBA00022679"/>
    </source>
</evidence>
<dbReference type="EMBL" id="DSZZ01000276">
    <property type="protein sequence ID" value="HGU53063.1"/>
    <property type="molecule type" value="Genomic_DNA"/>
</dbReference>
<evidence type="ECO:0000259" key="4">
    <source>
        <dbReference type="Pfam" id="PF08241"/>
    </source>
</evidence>
<evidence type="ECO:0000313" key="5">
    <source>
        <dbReference type="EMBL" id="HGU53063.1"/>
    </source>
</evidence>
<evidence type="ECO:0000256" key="3">
    <source>
        <dbReference type="ARBA" id="ARBA00022691"/>
    </source>
</evidence>
<sequence length="219" mass="24906">MIETLNNYFKRSDEIKGLDVGCGKGDVTIPLAFLGYKMVGVDISSENIDEAIKRLKVKKLLKNNPVFLLGDAENLPFKEGSFDFVICSEVLEHLKRPEKALKSIHEVLKPKGLLIVTVPNGYGPYCMIYDHFRNIISKILPIKPSDHIQFFTLSKIRNLIKKSGFDILSIRHSDFLSFLPLIVKSKKLSYYDCKLADKLPSFIVSGWYVLCRKDLHTSP</sequence>
<reference evidence="5" key="1">
    <citation type="journal article" date="2020" name="mSystems">
        <title>Genome- and Community-Level Interaction Insights into Carbon Utilization and Element Cycling Functions of Hydrothermarchaeota in Hydrothermal Sediment.</title>
        <authorList>
            <person name="Zhou Z."/>
            <person name="Liu Y."/>
            <person name="Xu W."/>
            <person name="Pan J."/>
            <person name="Luo Z.H."/>
            <person name="Li M."/>
        </authorList>
    </citation>
    <scope>NUCLEOTIDE SEQUENCE [LARGE SCALE GENOMIC DNA]</scope>
    <source>
        <strain evidence="5">SpSt-61</strain>
    </source>
</reference>
<name>A0A7V4KD94_FERPE</name>
<dbReference type="PANTHER" id="PTHR43464">
    <property type="entry name" value="METHYLTRANSFERASE"/>
    <property type="match status" value="1"/>
</dbReference>
<feature type="domain" description="Methyltransferase type 11" evidence="4">
    <location>
        <begin position="18"/>
        <end position="116"/>
    </location>
</feature>
<dbReference type="Gene3D" id="3.40.50.150">
    <property type="entry name" value="Vaccinia Virus protein VP39"/>
    <property type="match status" value="1"/>
</dbReference>
<comment type="caution">
    <text evidence="5">The sequence shown here is derived from an EMBL/GenBank/DDBJ whole genome shotgun (WGS) entry which is preliminary data.</text>
</comment>
<dbReference type="Pfam" id="PF08241">
    <property type="entry name" value="Methyltransf_11"/>
    <property type="match status" value="1"/>
</dbReference>
<keyword evidence="1 5" id="KW-0489">Methyltransferase</keyword>
<evidence type="ECO:0000256" key="1">
    <source>
        <dbReference type="ARBA" id="ARBA00022603"/>
    </source>
</evidence>
<proteinExistence type="predicted"/>
<dbReference type="InterPro" id="IPR029063">
    <property type="entry name" value="SAM-dependent_MTases_sf"/>
</dbReference>
<accession>A0A7V4KD94</accession>
<keyword evidence="3" id="KW-0949">S-adenosyl-L-methionine</keyword>